<name>A0ABR6EXD5_9SPHI</name>
<accession>A0ABR6EXD5</accession>
<evidence type="ECO:0000313" key="2">
    <source>
        <dbReference type="EMBL" id="MBB2149872.1"/>
    </source>
</evidence>
<protein>
    <recommendedName>
        <fullName evidence="4">Carboxypeptidase regulatory-like domain-containing protein</fullName>
    </recommendedName>
</protein>
<dbReference type="RefSeq" id="WP_182958074.1">
    <property type="nucleotide sequence ID" value="NZ_WNXC01000004.1"/>
</dbReference>
<sequence>MTIIQLMKKALINRAFFIFMGFLCPGFLTTASGQSVNLTFLKDTVMQNGNTYSFNTVVLRNTSAITRKLTIAAEVPEGWQLLFDNRRVFELGPNQTLSLPLRLAAAIQSASGVYPIQLFLQVAGYSERTTYAFAASVGSNSRWKATLLRPNLVLSKANKDQTFQLLLSNKGNATEELNVLVNTSLPLKQGKNTKVRLESGKDTLLNYSFGLATKMLDDFKNQEITLQVTNQKKENQLLLQKVSAFGTVFAENPSGWYNFPMSVEFVAQNFTNDQKSFYVNSNGKLELGKGRDLSFNYRTDNFNSQLDGSSRYAFINYRSKQWLLSVGDQSDFSEFLIDGMGARIAYNNGRNYRAEVLGLNSRIGDAKILSGTQTFSFAGNQQLENQTIASFDRENQINSLLNRSTYELNWNKYHHLMLRAGVSTEAFYRPEQQFRRNGSSVAANYQYFSPWIIARLGLNHTDANYPGINRGLLQSNNEFTLQFKRMSVGLLFDYNERQLNPALDTGRFKQSLLAGRIAEYGLKTGWKFNGGYLTWISSMVDQMHSSSDLLLIKSFKQNLNMGIEIGKGLSANFSGNILRNYVPKDPTVNSKAINLGNAEIKSAKYSLNAYGTISTRNYGVFARLDNGPSYYFDFINYLNNGYSTRRLQIAPYYERSFLKELLHFRLQMDYTKDNSLPIAEFMARGDLSLDLNNQGLSFRVFGAKNVKTVMGNRSDYVSMSIRKSFHVPLLGIRRFVTMKLQLFKDINTNGIYDLGDELIPDAAISIASQQLMTNKKGEIAYKNIPRAAYTVDLSQVNTIKGWRPAHGFRQTFELGQNETFYIPFRQSQYLSGKLNVQKDLHSNQVFHPGNIRIMISNSRGESFSTLTTENGEFFMNLPQDTYKVRINTDLFEENFRLLEDTFNADLLHKNSEHVVFELRERKRQINIRKQN</sequence>
<comment type="caution">
    <text evidence="2">The sequence shown here is derived from an EMBL/GenBank/DDBJ whole genome shotgun (WGS) entry which is preliminary data.</text>
</comment>
<gene>
    <name evidence="2" type="ORF">GM920_13290</name>
</gene>
<evidence type="ECO:0000313" key="3">
    <source>
        <dbReference type="Proteomes" id="UP000636110"/>
    </source>
</evidence>
<keyword evidence="3" id="KW-1185">Reference proteome</keyword>
<feature type="signal peptide" evidence="1">
    <location>
        <begin position="1"/>
        <end position="30"/>
    </location>
</feature>
<feature type="chain" id="PRO_5046461404" description="Carboxypeptidase regulatory-like domain-containing protein" evidence="1">
    <location>
        <begin position="31"/>
        <end position="931"/>
    </location>
</feature>
<evidence type="ECO:0000256" key="1">
    <source>
        <dbReference type="SAM" id="SignalP"/>
    </source>
</evidence>
<keyword evidence="1" id="KW-0732">Signal</keyword>
<organism evidence="2 3">
    <name type="scientific">Pedobacter gandavensis</name>
    <dbReference type="NCBI Taxonomy" id="2679963"/>
    <lineage>
        <taxon>Bacteria</taxon>
        <taxon>Pseudomonadati</taxon>
        <taxon>Bacteroidota</taxon>
        <taxon>Sphingobacteriia</taxon>
        <taxon>Sphingobacteriales</taxon>
        <taxon>Sphingobacteriaceae</taxon>
        <taxon>Pedobacter</taxon>
    </lineage>
</organism>
<proteinExistence type="predicted"/>
<dbReference type="Proteomes" id="UP000636110">
    <property type="component" value="Unassembled WGS sequence"/>
</dbReference>
<dbReference type="EMBL" id="WNXC01000004">
    <property type="protein sequence ID" value="MBB2149872.1"/>
    <property type="molecule type" value="Genomic_DNA"/>
</dbReference>
<evidence type="ECO:0008006" key="4">
    <source>
        <dbReference type="Google" id="ProtNLM"/>
    </source>
</evidence>
<reference evidence="2 3" key="1">
    <citation type="submission" date="2019-11" db="EMBL/GenBank/DDBJ databases">
        <title>Description of Pedobacter sp. LMG 31462T.</title>
        <authorList>
            <person name="Carlier A."/>
            <person name="Qi S."/>
            <person name="Vandamme P."/>
        </authorList>
    </citation>
    <scope>NUCLEOTIDE SEQUENCE [LARGE SCALE GENOMIC DNA]</scope>
    <source>
        <strain evidence="2 3">LMG 31462</strain>
    </source>
</reference>